<protein>
    <recommendedName>
        <fullName evidence="4">Secreted protein</fullName>
    </recommendedName>
</protein>
<dbReference type="AlphaFoldDB" id="A0A9P8TPV1"/>
<dbReference type="EMBL" id="JAEUBG010001292">
    <property type="protein sequence ID" value="KAH3686615.1"/>
    <property type="molecule type" value="Genomic_DNA"/>
</dbReference>
<evidence type="ECO:0000313" key="2">
    <source>
        <dbReference type="EMBL" id="KAH3686615.1"/>
    </source>
</evidence>
<proteinExistence type="predicted"/>
<gene>
    <name evidence="2" type="ORF">WICPIJ_002414</name>
</gene>
<evidence type="ECO:0000313" key="3">
    <source>
        <dbReference type="Proteomes" id="UP000774326"/>
    </source>
</evidence>
<feature type="signal peptide" evidence="1">
    <location>
        <begin position="1"/>
        <end position="23"/>
    </location>
</feature>
<comment type="caution">
    <text evidence="2">The sequence shown here is derived from an EMBL/GenBank/DDBJ whole genome shotgun (WGS) entry which is preliminary data.</text>
</comment>
<reference evidence="2" key="2">
    <citation type="submission" date="2021-01" db="EMBL/GenBank/DDBJ databases">
        <authorList>
            <person name="Schikora-Tamarit M.A."/>
        </authorList>
    </citation>
    <scope>NUCLEOTIDE SEQUENCE</scope>
    <source>
        <strain evidence="2">CBS2887</strain>
    </source>
</reference>
<dbReference type="Proteomes" id="UP000774326">
    <property type="component" value="Unassembled WGS sequence"/>
</dbReference>
<evidence type="ECO:0000256" key="1">
    <source>
        <dbReference type="SAM" id="SignalP"/>
    </source>
</evidence>
<accession>A0A9P8TPV1</accession>
<evidence type="ECO:0008006" key="4">
    <source>
        <dbReference type="Google" id="ProtNLM"/>
    </source>
</evidence>
<keyword evidence="3" id="KW-1185">Reference proteome</keyword>
<reference evidence="2" key="1">
    <citation type="journal article" date="2021" name="Open Biol.">
        <title>Shared evolutionary footprints suggest mitochondrial oxidative damage underlies multiple complex I losses in fungi.</title>
        <authorList>
            <person name="Schikora-Tamarit M.A."/>
            <person name="Marcet-Houben M."/>
            <person name="Nosek J."/>
            <person name="Gabaldon T."/>
        </authorList>
    </citation>
    <scope>NUCLEOTIDE SEQUENCE</scope>
    <source>
        <strain evidence="2">CBS2887</strain>
    </source>
</reference>
<keyword evidence="1" id="KW-0732">Signal</keyword>
<name>A0A9P8TPV1_WICPI</name>
<sequence>MRCFSDLADLSFIFSSLLALANADPETAALVSDPSTSFSGIELVLLPDASLISIFPKDSASIPIPVMKGGNSCLTSTLISSSISSSLSSLDLFLPDLFCSTSFNSGYAEAGMAPLAISWRISHLSGEVSLCLG</sequence>
<feature type="chain" id="PRO_5040436842" description="Secreted protein" evidence="1">
    <location>
        <begin position="24"/>
        <end position="133"/>
    </location>
</feature>
<organism evidence="2 3">
    <name type="scientific">Wickerhamomyces pijperi</name>
    <name type="common">Yeast</name>
    <name type="synonym">Pichia pijperi</name>
    <dbReference type="NCBI Taxonomy" id="599730"/>
    <lineage>
        <taxon>Eukaryota</taxon>
        <taxon>Fungi</taxon>
        <taxon>Dikarya</taxon>
        <taxon>Ascomycota</taxon>
        <taxon>Saccharomycotina</taxon>
        <taxon>Saccharomycetes</taxon>
        <taxon>Phaffomycetales</taxon>
        <taxon>Wickerhamomycetaceae</taxon>
        <taxon>Wickerhamomyces</taxon>
    </lineage>
</organism>